<accession>K1JNK2</accession>
<organism evidence="1 2">
    <name type="scientific">Aeromonas veronii AMC34</name>
    <dbReference type="NCBI Taxonomy" id="1073383"/>
    <lineage>
        <taxon>Bacteria</taxon>
        <taxon>Pseudomonadati</taxon>
        <taxon>Pseudomonadota</taxon>
        <taxon>Gammaproteobacteria</taxon>
        <taxon>Aeromonadales</taxon>
        <taxon>Aeromonadaceae</taxon>
        <taxon>Aeromonas</taxon>
    </lineage>
</organism>
<dbReference type="Proteomes" id="UP000006087">
    <property type="component" value="Unassembled WGS sequence"/>
</dbReference>
<reference evidence="1 2" key="1">
    <citation type="submission" date="2012-06" db="EMBL/GenBank/DDBJ databases">
        <title>The Genome Sequence of Aeromonas veronii AMC34.</title>
        <authorList>
            <consortium name="The Broad Institute Genome Sequencing Platform"/>
            <person name="Earl A."/>
            <person name="Ward D."/>
            <person name="Feldgarden M."/>
            <person name="Gevers D."/>
            <person name="Graf J."/>
            <person name="Tomasi A."/>
            <person name="Horneman A."/>
            <person name="Walker B."/>
            <person name="Young S.K."/>
            <person name="Zeng Q."/>
            <person name="Gargeya S."/>
            <person name="Fitzgerald M."/>
            <person name="Haas B."/>
            <person name="Abouelleil A."/>
            <person name="Alvarado L."/>
            <person name="Arachchi H.M."/>
            <person name="Berlin A.M."/>
            <person name="Chapman S.B."/>
            <person name="Goldberg J."/>
            <person name="Griggs A."/>
            <person name="Gujja S."/>
            <person name="Hansen M."/>
            <person name="Howarth C."/>
            <person name="Imamovic A."/>
            <person name="Larimer J."/>
            <person name="McCowan C."/>
            <person name="Montmayeur A."/>
            <person name="Murphy C."/>
            <person name="Neiman D."/>
            <person name="Pearson M."/>
            <person name="Priest M."/>
            <person name="Roberts A."/>
            <person name="Saif S."/>
            <person name="Shea T."/>
            <person name="Sisk P."/>
            <person name="Sykes S."/>
            <person name="Wortman J."/>
            <person name="Nusbaum C."/>
            <person name="Birren B."/>
        </authorList>
    </citation>
    <scope>NUCLEOTIDE SEQUENCE [LARGE SCALE GENOMIC DNA]</scope>
    <source>
        <strain evidence="1 2">AMC34</strain>
    </source>
</reference>
<evidence type="ECO:0000313" key="2">
    <source>
        <dbReference type="Proteomes" id="UP000006087"/>
    </source>
</evidence>
<protein>
    <submittedName>
        <fullName evidence="1">Uncharacterized protein</fullName>
    </submittedName>
</protein>
<proteinExistence type="predicted"/>
<evidence type="ECO:0000313" key="1">
    <source>
        <dbReference type="EMBL" id="EKB20914.1"/>
    </source>
</evidence>
<gene>
    <name evidence="1" type="ORF">HMPREF1168_01719</name>
</gene>
<dbReference type="EMBL" id="AGWU01000016">
    <property type="protein sequence ID" value="EKB20914.1"/>
    <property type="molecule type" value="Genomic_DNA"/>
</dbReference>
<dbReference type="PATRIC" id="fig|1073383.3.peg.1734"/>
<sequence>MGDQIDQEKPQALAAERAKEIKSEQDLGILTQQLLKLTVAAALHRLALKNDQHLPYVKSLSSRDIVDEFKEMQDADISAARVSKMTERVI</sequence>
<comment type="caution">
    <text evidence="1">The sequence shown here is derived from an EMBL/GenBank/DDBJ whole genome shotgun (WGS) entry which is preliminary data.</text>
</comment>
<name>K1JNK2_AERVE</name>
<dbReference type="AlphaFoldDB" id="K1JNK2"/>
<dbReference type="HOGENOM" id="CLU_2434309_0_0_6"/>